<comment type="caution">
    <text evidence="1">The sequence shown here is derived from an EMBL/GenBank/DDBJ whole genome shotgun (WGS) entry which is preliminary data.</text>
</comment>
<dbReference type="Proteomes" id="UP000807469">
    <property type="component" value="Unassembled WGS sequence"/>
</dbReference>
<keyword evidence="2" id="KW-1185">Reference proteome</keyword>
<proteinExistence type="predicted"/>
<evidence type="ECO:0000313" key="2">
    <source>
        <dbReference type="Proteomes" id="UP000807469"/>
    </source>
</evidence>
<dbReference type="AlphaFoldDB" id="A0A9P5Z7N5"/>
<dbReference type="EMBL" id="MU155159">
    <property type="protein sequence ID" value="KAF9482958.1"/>
    <property type="molecule type" value="Genomic_DNA"/>
</dbReference>
<reference evidence="1" key="1">
    <citation type="submission" date="2020-11" db="EMBL/GenBank/DDBJ databases">
        <authorList>
            <consortium name="DOE Joint Genome Institute"/>
            <person name="Ahrendt S."/>
            <person name="Riley R."/>
            <person name="Andreopoulos W."/>
            <person name="Labutti K."/>
            <person name="Pangilinan J."/>
            <person name="Ruiz-Duenas F.J."/>
            <person name="Barrasa J.M."/>
            <person name="Sanchez-Garcia M."/>
            <person name="Camarero S."/>
            <person name="Miyauchi S."/>
            <person name="Serrano A."/>
            <person name="Linde D."/>
            <person name="Babiker R."/>
            <person name="Drula E."/>
            <person name="Ayuso-Fernandez I."/>
            <person name="Pacheco R."/>
            <person name="Padilla G."/>
            <person name="Ferreira P."/>
            <person name="Barriuso J."/>
            <person name="Kellner H."/>
            <person name="Castanera R."/>
            <person name="Alfaro M."/>
            <person name="Ramirez L."/>
            <person name="Pisabarro A.G."/>
            <person name="Kuo A."/>
            <person name="Tritt A."/>
            <person name="Lipzen A."/>
            <person name="He G."/>
            <person name="Yan M."/>
            <person name="Ng V."/>
            <person name="Cullen D."/>
            <person name="Martin F."/>
            <person name="Rosso M.-N."/>
            <person name="Henrissat B."/>
            <person name="Hibbett D."/>
            <person name="Martinez A.T."/>
            <person name="Grigoriev I.V."/>
        </authorList>
    </citation>
    <scope>NUCLEOTIDE SEQUENCE</scope>
    <source>
        <strain evidence="1">CIRM-BRFM 674</strain>
    </source>
</reference>
<sequence>MARKIPPCPRKARSLSRSACNEIALIYQKICDLTKERLSACHRANREHDPLISNLPNEIVAKIFTHFSEISDNTDGVFINRYFVPVGNRKKRIIATPMLLGAVCTAWRDIAWSTPQLWNFIPINLAENVSLGFVRKWLARSGELPLYLDIYILNAHPGKKPLQEKVLELFASYASRWFSLTLSIQNPTLLQHLFCEGKDPLLLHNLKIDGDVSTGIHLGRTPNLREIIIYNSLNIFKLLHLDFGKVTVLKCVFTSIDDALQVFLNLSSLTHFTFHFENEYAELQTVQHTYIEHHSLAFLYIKLWSKPMNTTISWLKLPALQYLVLDSRLLGNVVDIAGLVKRSSCAIKILEVSVSESKLHYSLSPPLLPQGYEPILEVLQNIPSIETLEFSSSYLCFGILLDPLLIMLSNTASTLDFLPNLKSLRMIQIPFTHKCLIDMIQAHLTVSQILATSAMEVSQPGRPLCLLHVDIGHKSHRKMDESMKEEISKYVTLANAAGFKITFNS</sequence>
<evidence type="ECO:0000313" key="1">
    <source>
        <dbReference type="EMBL" id="KAF9482958.1"/>
    </source>
</evidence>
<protein>
    <recommendedName>
        <fullName evidence="3">F-box domain-containing protein</fullName>
    </recommendedName>
</protein>
<evidence type="ECO:0008006" key="3">
    <source>
        <dbReference type="Google" id="ProtNLM"/>
    </source>
</evidence>
<name>A0A9P5Z7N5_9AGAR</name>
<dbReference type="OrthoDB" id="3217549at2759"/>
<gene>
    <name evidence="1" type="ORF">BDN70DRAFT_990738</name>
</gene>
<organism evidence="1 2">
    <name type="scientific">Pholiota conissans</name>
    <dbReference type="NCBI Taxonomy" id="109636"/>
    <lineage>
        <taxon>Eukaryota</taxon>
        <taxon>Fungi</taxon>
        <taxon>Dikarya</taxon>
        <taxon>Basidiomycota</taxon>
        <taxon>Agaricomycotina</taxon>
        <taxon>Agaricomycetes</taxon>
        <taxon>Agaricomycetidae</taxon>
        <taxon>Agaricales</taxon>
        <taxon>Agaricineae</taxon>
        <taxon>Strophariaceae</taxon>
        <taxon>Pholiota</taxon>
    </lineage>
</organism>
<accession>A0A9P5Z7N5</accession>